<gene>
    <name evidence="3" type="ORF">JQV55_12005</name>
</gene>
<dbReference type="InterPro" id="IPR018638">
    <property type="entry name" value="DUF2061_membrane"/>
</dbReference>
<evidence type="ECO:0000313" key="4">
    <source>
        <dbReference type="Proteomes" id="UP000732193"/>
    </source>
</evidence>
<feature type="domain" description="DUF2061" evidence="2">
    <location>
        <begin position="9"/>
        <end position="59"/>
    </location>
</feature>
<evidence type="ECO:0000313" key="3">
    <source>
        <dbReference type="EMBL" id="MBM1714283.1"/>
    </source>
</evidence>
<reference evidence="3 4" key="1">
    <citation type="submission" date="2021-01" db="EMBL/GenBank/DDBJ databases">
        <title>Diatom-associated Roseobacters Show Island Model of Population Structure.</title>
        <authorList>
            <person name="Qu L."/>
            <person name="Feng X."/>
            <person name="Chen Y."/>
            <person name="Li L."/>
            <person name="Wang X."/>
            <person name="Hu Z."/>
            <person name="Wang H."/>
            <person name="Luo H."/>
        </authorList>
    </citation>
    <scope>NUCLEOTIDE SEQUENCE [LARGE SCALE GENOMIC DNA]</scope>
    <source>
        <strain evidence="3 4">TR60-84</strain>
    </source>
</reference>
<keyword evidence="4" id="KW-1185">Reference proteome</keyword>
<comment type="caution">
    <text evidence="3">The sequence shown here is derived from an EMBL/GenBank/DDBJ whole genome shotgun (WGS) entry which is preliminary data.</text>
</comment>
<proteinExistence type="predicted"/>
<dbReference type="Pfam" id="PF09834">
    <property type="entry name" value="DUF2061"/>
    <property type="match status" value="1"/>
</dbReference>
<evidence type="ECO:0000259" key="2">
    <source>
        <dbReference type="Pfam" id="PF09834"/>
    </source>
</evidence>
<keyword evidence="1" id="KW-1133">Transmembrane helix</keyword>
<sequence>MDLKKRTFAKALSWQIIGFAMMVLIGYVTTGSLNAAGGMAVAAFVAGTVTYVLHERIWERIGWGRLASLPDENRNIAP</sequence>
<dbReference type="RefSeq" id="WP_064224535.1">
    <property type="nucleotide sequence ID" value="NZ_CANKZB010000001.1"/>
</dbReference>
<dbReference type="Proteomes" id="UP000732193">
    <property type="component" value="Unassembled WGS sequence"/>
</dbReference>
<evidence type="ECO:0000256" key="1">
    <source>
        <dbReference type="SAM" id="Phobius"/>
    </source>
</evidence>
<accession>A0AAE3B6J3</accession>
<name>A0AAE3B6J3_9RHOB</name>
<protein>
    <submittedName>
        <fullName evidence="3">DUF2061 domain-containing protein</fullName>
    </submittedName>
</protein>
<feature type="transmembrane region" description="Helical" evidence="1">
    <location>
        <begin position="35"/>
        <end position="53"/>
    </location>
</feature>
<dbReference type="EMBL" id="JAFBRM010000003">
    <property type="protein sequence ID" value="MBM1714283.1"/>
    <property type="molecule type" value="Genomic_DNA"/>
</dbReference>
<keyword evidence="1" id="KW-0812">Transmembrane</keyword>
<organism evidence="3 4">
    <name type="scientific">Sulfitobacter geojensis</name>
    <dbReference type="NCBI Taxonomy" id="1342299"/>
    <lineage>
        <taxon>Bacteria</taxon>
        <taxon>Pseudomonadati</taxon>
        <taxon>Pseudomonadota</taxon>
        <taxon>Alphaproteobacteria</taxon>
        <taxon>Rhodobacterales</taxon>
        <taxon>Roseobacteraceae</taxon>
        <taxon>Sulfitobacter</taxon>
    </lineage>
</organism>
<feature type="transmembrane region" description="Helical" evidence="1">
    <location>
        <begin position="12"/>
        <end position="29"/>
    </location>
</feature>
<keyword evidence="1" id="KW-0472">Membrane</keyword>
<dbReference type="AlphaFoldDB" id="A0AAE3B6J3"/>